<dbReference type="PROSITE" id="PS01159">
    <property type="entry name" value="WW_DOMAIN_1"/>
    <property type="match status" value="1"/>
</dbReference>
<feature type="compositionally biased region" description="Low complexity" evidence="1">
    <location>
        <begin position="143"/>
        <end position="152"/>
    </location>
</feature>
<dbReference type="OrthoDB" id="2530521at2759"/>
<dbReference type="InterPro" id="IPR001202">
    <property type="entry name" value="WW_dom"/>
</dbReference>
<dbReference type="AlphaFoldDB" id="A0A6A5VW80"/>
<reference evidence="3" key="1">
    <citation type="journal article" date="2020" name="Stud. Mycol.">
        <title>101 Dothideomycetes genomes: a test case for predicting lifestyles and emergence of pathogens.</title>
        <authorList>
            <person name="Haridas S."/>
            <person name="Albert R."/>
            <person name="Binder M."/>
            <person name="Bloem J."/>
            <person name="Labutti K."/>
            <person name="Salamov A."/>
            <person name="Andreopoulos B."/>
            <person name="Baker S."/>
            <person name="Barry K."/>
            <person name="Bills G."/>
            <person name="Bluhm B."/>
            <person name="Cannon C."/>
            <person name="Castanera R."/>
            <person name="Culley D."/>
            <person name="Daum C."/>
            <person name="Ezra D."/>
            <person name="Gonzalez J."/>
            <person name="Henrissat B."/>
            <person name="Kuo A."/>
            <person name="Liang C."/>
            <person name="Lipzen A."/>
            <person name="Lutzoni F."/>
            <person name="Magnuson J."/>
            <person name="Mondo S."/>
            <person name="Nolan M."/>
            <person name="Ohm R."/>
            <person name="Pangilinan J."/>
            <person name="Park H.-J."/>
            <person name="Ramirez L."/>
            <person name="Alfaro M."/>
            <person name="Sun H."/>
            <person name="Tritt A."/>
            <person name="Yoshinaga Y."/>
            <person name="Zwiers L.-H."/>
            <person name="Turgeon B."/>
            <person name="Goodwin S."/>
            <person name="Spatafora J."/>
            <person name="Crous P."/>
            <person name="Grigoriev I."/>
        </authorList>
    </citation>
    <scope>NUCLEOTIDE SEQUENCE</scope>
    <source>
        <strain evidence="3">CBS 107.79</strain>
    </source>
</reference>
<feature type="region of interest" description="Disordered" evidence="1">
    <location>
        <begin position="133"/>
        <end position="156"/>
    </location>
</feature>
<dbReference type="CDD" id="cd00201">
    <property type="entry name" value="WW"/>
    <property type="match status" value="1"/>
</dbReference>
<organism evidence="3 4">
    <name type="scientific">Bimuria novae-zelandiae CBS 107.79</name>
    <dbReference type="NCBI Taxonomy" id="1447943"/>
    <lineage>
        <taxon>Eukaryota</taxon>
        <taxon>Fungi</taxon>
        <taxon>Dikarya</taxon>
        <taxon>Ascomycota</taxon>
        <taxon>Pezizomycotina</taxon>
        <taxon>Dothideomycetes</taxon>
        <taxon>Pleosporomycetidae</taxon>
        <taxon>Pleosporales</taxon>
        <taxon>Massarineae</taxon>
        <taxon>Didymosphaeriaceae</taxon>
        <taxon>Bimuria</taxon>
    </lineage>
</organism>
<feature type="compositionally biased region" description="Polar residues" evidence="1">
    <location>
        <begin position="74"/>
        <end position="93"/>
    </location>
</feature>
<protein>
    <recommendedName>
        <fullName evidence="2">WW domain-containing protein</fullName>
    </recommendedName>
</protein>
<evidence type="ECO:0000313" key="4">
    <source>
        <dbReference type="Proteomes" id="UP000800036"/>
    </source>
</evidence>
<dbReference type="Gene3D" id="2.20.70.10">
    <property type="match status" value="1"/>
</dbReference>
<proteinExistence type="predicted"/>
<evidence type="ECO:0000256" key="1">
    <source>
        <dbReference type="SAM" id="MobiDB-lite"/>
    </source>
</evidence>
<name>A0A6A5VW80_9PLEO</name>
<feature type="compositionally biased region" description="Basic and acidic residues" evidence="1">
    <location>
        <begin position="95"/>
        <end position="110"/>
    </location>
</feature>
<accession>A0A6A5VW80</accession>
<dbReference type="SUPFAM" id="SSF51045">
    <property type="entry name" value="WW domain"/>
    <property type="match status" value="1"/>
</dbReference>
<dbReference type="EMBL" id="ML976658">
    <property type="protein sequence ID" value="KAF1979136.1"/>
    <property type="molecule type" value="Genomic_DNA"/>
</dbReference>
<feature type="compositionally biased region" description="Pro residues" evidence="1">
    <location>
        <begin position="48"/>
        <end position="63"/>
    </location>
</feature>
<gene>
    <name evidence="3" type="ORF">BU23DRAFT_595115</name>
</gene>
<dbReference type="Pfam" id="PF00397">
    <property type="entry name" value="WW"/>
    <property type="match status" value="1"/>
</dbReference>
<feature type="region of interest" description="Disordered" evidence="1">
    <location>
        <begin position="43"/>
        <end position="121"/>
    </location>
</feature>
<keyword evidence="4" id="KW-1185">Reference proteome</keyword>
<dbReference type="SMART" id="SM00456">
    <property type="entry name" value="WW"/>
    <property type="match status" value="1"/>
</dbReference>
<dbReference type="InterPro" id="IPR036020">
    <property type="entry name" value="WW_dom_sf"/>
</dbReference>
<dbReference type="Proteomes" id="UP000800036">
    <property type="component" value="Unassembled WGS sequence"/>
</dbReference>
<evidence type="ECO:0000259" key="2">
    <source>
        <dbReference type="PROSITE" id="PS50020"/>
    </source>
</evidence>
<feature type="domain" description="WW" evidence="2">
    <location>
        <begin position="13"/>
        <end position="47"/>
    </location>
</feature>
<evidence type="ECO:0000313" key="3">
    <source>
        <dbReference type="EMBL" id="KAF1979136.1"/>
    </source>
</evidence>
<sequence length="284" mass="28678">MAEFAPPSGPPPPKVPEGWKAVWNAQYSEYFYVNIYTKVSQWDKPTFPAYPPGEAPPSGPPPSYGGGHDRPSMDKNNTGLSSNNPYASAQPNISEDERLARQLQEEEQARARTGGASGNYYGGAPANAYANPGGSSGYGAPQGQGYAQGQAQEKSKPKGFLEKLKAKASGASHDGQGQTYPVQPHGYPQQGYGAPGYGGGYGGGYGHGPPMGGMMGGMGGRRPGGGGMGMAGAGALGLGGGLLAGSMIGGAMGDDGDTYVENNYGDDGGMGGDMGGGDMGGGDF</sequence>
<dbReference type="PROSITE" id="PS50020">
    <property type="entry name" value="WW_DOMAIN_2"/>
    <property type="match status" value="1"/>
</dbReference>